<dbReference type="CDD" id="cd00093">
    <property type="entry name" value="HTH_XRE"/>
    <property type="match status" value="1"/>
</dbReference>
<dbReference type="SUPFAM" id="SSF47413">
    <property type="entry name" value="lambda repressor-like DNA-binding domains"/>
    <property type="match status" value="1"/>
</dbReference>
<dbReference type="Gene3D" id="1.10.260.40">
    <property type="entry name" value="lambda repressor-like DNA-binding domains"/>
    <property type="match status" value="1"/>
</dbReference>
<organism evidence="2 3">
    <name type="scientific">Rhodoblastus sphagnicola</name>
    <dbReference type="NCBI Taxonomy" id="333368"/>
    <lineage>
        <taxon>Bacteria</taxon>
        <taxon>Pseudomonadati</taxon>
        <taxon>Pseudomonadota</taxon>
        <taxon>Alphaproteobacteria</taxon>
        <taxon>Hyphomicrobiales</taxon>
        <taxon>Rhodoblastaceae</taxon>
        <taxon>Rhodoblastus</taxon>
    </lineage>
</organism>
<dbReference type="Proteomes" id="UP000239089">
    <property type="component" value="Unassembled WGS sequence"/>
</dbReference>
<reference evidence="2 3" key="1">
    <citation type="journal article" date="2018" name="Arch. Microbiol.">
        <title>New insights into the metabolic potential of the phototrophic purple bacterium Rhodopila globiformis DSM 161(T) from its draft genome sequence and evidence for a vanadium-dependent nitrogenase.</title>
        <authorList>
            <person name="Imhoff J.F."/>
            <person name="Rahn T."/>
            <person name="Kunzel S."/>
            <person name="Neulinger S.C."/>
        </authorList>
    </citation>
    <scope>NUCLEOTIDE SEQUENCE [LARGE SCALE GENOMIC DNA]</scope>
    <source>
        <strain evidence="2 3">DSM 16996</strain>
    </source>
</reference>
<evidence type="ECO:0000313" key="2">
    <source>
        <dbReference type="EMBL" id="PPQ27481.1"/>
    </source>
</evidence>
<dbReference type="EMBL" id="NHSJ01000123">
    <property type="protein sequence ID" value="PPQ27481.1"/>
    <property type="molecule type" value="Genomic_DNA"/>
</dbReference>
<dbReference type="SMART" id="SM00530">
    <property type="entry name" value="HTH_XRE"/>
    <property type="match status" value="1"/>
</dbReference>
<keyword evidence="3" id="KW-1185">Reference proteome</keyword>
<dbReference type="GO" id="GO:0003677">
    <property type="term" value="F:DNA binding"/>
    <property type="evidence" value="ECO:0007669"/>
    <property type="project" value="InterPro"/>
</dbReference>
<dbReference type="InterPro" id="IPR010982">
    <property type="entry name" value="Lambda_DNA-bd_dom_sf"/>
</dbReference>
<gene>
    <name evidence="2" type="ORF">CCR94_19820</name>
</gene>
<evidence type="ECO:0000259" key="1">
    <source>
        <dbReference type="PROSITE" id="PS50943"/>
    </source>
</evidence>
<name>A0A2S6MYP6_9HYPH</name>
<proteinExistence type="predicted"/>
<dbReference type="InterPro" id="IPR001387">
    <property type="entry name" value="Cro/C1-type_HTH"/>
</dbReference>
<dbReference type="Pfam" id="PF13560">
    <property type="entry name" value="HTH_31"/>
    <property type="match status" value="1"/>
</dbReference>
<comment type="caution">
    <text evidence="2">The sequence shown here is derived from an EMBL/GenBank/DDBJ whole genome shotgun (WGS) entry which is preliminary data.</text>
</comment>
<sequence length="169" mass="18406">MNQGATPAPRAKAMANQIDQEIGVRLRRRREALGLSCATVATALNLDMEAIEAFESGERRMSARQLQQLCGVLDAPPSCFLVADDDFTAPGGRPGERDALLSDAHRLYRAFFQIQSPELRGVLADLAESFAKGGRSPELVEAAQLLRPANDLDSNIAQLRAFRNGPWSN</sequence>
<dbReference type="PROSITE" id="PS50943">
    <property type="entry name" value="HTH_CROC1"/>
    <property type="match status" value="1"/>
</dbReference>
<protein>
    <recommendedName>
        <fullName evidence="1">HTH cro/C1-type domain-containing protein</fullName>
    </recommendedName>
</protein>
<dbReference type="AlphaFoldDB" id="A0A2S6MYP6"/>
<feature type="domain" description="HTH cro/C1-type" evidence="1">
    <location>
        <begin position="26"/>
        <end position="81"/>
    </location>
</feature>
<accession>A0A2S6MYP6</accession>
<evidence type="ECO:0000313" key="3">
    <source>
        <dbReference type="Proteomes" id="UP000239089"/>
    </source>
</evidence>